<keyword evidence="1" id="KW-0472">Membrane</keyword>
<keyword evidence="1" id="KW-1133">Transmembrane helix</keyword>
<evidence type="ECO:0000256" key="1">
    <source>
        <dbReference type="SAM" id="Phobius"/>
    </source>
</evidence>
<feature type="transmembrane region" description="Helical" evidence="1">
    <location>
        <begin position="6"/>
        <end position="32"/>
    </location>
</feature>
<reference evidence="2" key="2">
    <citation type="journal article" date="2015" name="Data Brief">
        <title>Shoot transcriptome of the giant reed, Arundo donax.</title>
        <authorList>
            <person name="Barrero R.A."/>
            <person name="Guerrero F.D."/>
            <person name="Moolhuijzen P."/>
            <person name="Goolsby J.A."/>
            <person name="Tidwell J."/>
            <person name="Bellgard S.E."/>
            <person name="Bellgard M.I."/>
        </authorList>
    </citation>
    <scope>NUCLEOTIDE SEQUENCE</scope>
    <source>
        <tissue evidence="2">Shoot tissue taken approximately 20 cm above the soil surface</tissue>
    </source>
</reference>
<sequence length="33" mass="3683">MLQNVLIELLLHACLATLSIGQIILLCCQFIIK</sequence>
<proteinExistence type="predicted"/>
<reference evidence="2" key="1">
    <citation type="submission" date="2014-09" db="EMBL/GenBank/DDBJ databases">
        <authorList>
            <person name="Magalhaes I.L.F."/>
            <person name="Oliveira U."/>
            <person name="Santos F.R."/>
            <person name="Vidigal T.H.D.A."/>
            <person name="Brescovit A.D."/>
            <person name="Santos A.J."/>
        </authorList>
    </citation>
    <scope>NUCLEOTIDE SEQUENCE</scope>
    <source>
        <tissue evidence="2">Shoot tissue taken approximately 20 cm above the soil surface</tissue>
    </source>
</reference>
<accession>A0A0A9BYA1</accession>
<protein>
    <submittedName>
        <fullName evidence="2">Uncharacterized protein</fullName>
    </submittedName>
</protein>
<organism evidence="2">
    <name type="scientific">Arundo donax</name>
    <name type="common">Giant reed</name>
    <name type="synonym">Donax arundinaceus</name>
    <dbReference type="NCBI Taxonomy" id="35708"/>
    <lineage>
        <taxon>Eukaryota</taxon>
        <taxon>Viridiplantae</taxon>
        <taxon>Streptophyta</taxon>
        <taxon>Embryophyta</taxon>
        <taxon>Tracheophyta</taxon>
        <taxon>Spermatophyta</taxon>
        <taxon>Magnoliopsida</taxon>
        <taxon>Liliopsida</taxon>
        <taxon>Poales</taxon>
        <taxon>Poaceae</taxon>
        <taxon>PACMAD clade</taxon>
        <taxon>Arundinoideae</taxon>
        <taxon>Arundineae</taxon>
        <taxon>Arundo</taxon>
    </lineage>
</organism>
<keyword evidence="1" id="KW-0812">Transmembrane</keyword>
<name>A0A0A9BYA1_ARUDO</name>
<dbReference type="EMBL" id="GBRH01233643">
    <property type="protein sequence ID" value="JAD64252.1"/>
    <property type="molecule type" value="Transcribed_RNA"/>
</dbReference>
<evidence type="ECO:0000313" key="2">
    <source>
        <dbReference type="EMBL" id="JAD64252.1"/>
    </source>
</evidence>
<dbReference type="AlphaFoldDB" id="A0A0A9BYA1"/>